<dbReference type="PANTHER" id="PTHR30213:SF0">
    <property type="entry name" value="UPF0761 MEMBRANE PROTEIN YIHY"/>
    <property type="match status" value="1"/>
</dbReference>
<keyword evidence="8" id="KW-1185">Reference proteome</keyword>
<reference evidence="7 8" key="1">
    <citation type="submission" date="2022-10" db="EMBL/GenBank/DDBJ databases">
        <title>The complete genomes of actinobacterial strains from the NBC collection.</title>
        <authorList>
            <person name="Joergensen T.S."/>
            <person name="Alvarez Arevalo M."/>
            <person name="Sterndorff E.B."/>
            <person name="Faurdal D."/>
            <person name="Vuksanovic O."/>
            <person name="Mourched A.-S."/>
            <person name="Charusanti P."/>
            <person name="Shaw S."/>
            <person name="Blin K."/>
            <person name="Weber T."/>
        </authorList>
    </citation>
    <scope>NUCLEOTIDE SEQUENCE [LARGE SCALE GENOMIC DNA]</scope>
    <source>
        <strain evidence="7 8">NBC_00123</strain>
    </source>
</reference>
<proteinExistence type="predicted"/>
<evidence type="ECO:0000256" key="4">
    <source>
        <dbReference type="ARBA" id="ARBA00022989"/>
    </source>
</evidence>
<dbReference type="Proteomes" id="UP001622594">
    <property type="component" value="Chromosome"/>
</dbReference>
<dbReference type="Pfam" id="PF03631">
    <property type="entry name" value="Virul_fac_BrkB"/>
    <property type="match status" value="1"/>
</dbReference>
<feature type="transmembrane region" description="Helical" evidence="6">
    <location>
        <begin position="47"/>
        <end position="66"/>
    </location>
</feature>
<dbReference type="InterPro" id="IPR017039">
    <property type="entry name" value="Virul_fac_BrkB"/>
</dbReference>
<dbReference type="EMBL" id="CP108188">
    <property type="protein sequence ID" value="WTR74205.1"/>
    <property type="molecule type" value="Genomic_DNA"/>
</dbReference>
<feature type="transmembrane region" description="Helical" evidence="6">
    <location>
        <begin position="146"/>
        <end position="166"/>
    </location>
</feature>
<gene>
    <name evidence="7" type="ORF">OG814_35430</name>
</gene>
<name>A0ABZ1LIN1_9ACTN</name>
<dbReference type="PANTHER" id="PTHR30213">
    <property type="entry name" value="INNER MEMBRANE PROTEIN YHJD"/>
    <property type="match status" value="1"/>
</dbReference>
<feature type="transmembrane region" description="Helical" evidence="6">
    <location>
        <begin position="203"/>
        <end position="228"/>
    </location>
</feature>
<evidence type="ECO:0000256" key="6">
    <source>
        <dbReference type="SAM" id="Phobius"/>
    </source>
</evidence>
<keyword evidence="3 6" id="KW-0812">Transmembrane</keyword>
<accession>A0ABZ1LIN1</accession>
<comment type="subcellular location">
    <subcellularLocation>
        <location evidence="1">Cell membrane</location>
        <topology evidence="1">Multi-pass membrane protein</topology>
    </subcellularLocation>
</comment>
<evidence type="ECO:0000313" key="8">
    <source>
        <dbReference type="Proteomes" id="UP001622594"/>
    </source>
</evidence>
<dbReference type="RefSeq" id="WP_327160395.1">
    <property type="nucleotide sequence ID" value="NZ_CP108062.1"/>
</dbReference>
<organism evidence="7 8">
    <name type="scientific">Streptomyces zaomyceticus</name>
    <dbReference type="NCBI Taxonomy" id="68286"/>
    <lineage>
        <taxon>Bacteria</taxon>
        <taxon>Bacillati</taxon>
        <taxon>Actinomycetota</taxon>
        <taxon>Actinomycetes</taxon>
        <taxon>Kitasatosporales</taxon>
        <taxon>Streptomycetaceae</taxon>
        <taxon>Streptomyces</taxon>
    </lineage>
</organism>
<protein>
    <submittedName>
        <fullName evidence="7">YihY/virulence factor BrkB family protein</fullName>
    </submittedName>
</protein>
<keyword evidence="5 6" id="KW-0472">Membrane</keyword>
<feature type="transmembrane region" description="Helical" evidence="6">
    <location>
        <begin position="248"/>
        <end position="270"/>
    </location>
</feature>
<evidence type="ECO:0000256" key="1">
    <source>
        <dbReference type="ARBA" id="ARBA00004651"/>
    </source>
</evidence>
<keyword evidence="2" id="KW-1003">Cell membrane</keyword>
<evidence type="ECO:0000256" key="5">
    <source>
        <dbReference type="ARBA" id="ARBA00023136"/>
    </source>
</evidence>
<keyword evidence="4 6" id="KW-1133">Transmembrane helix</keyword>
<sequence length="303" mass="32120">MPGTGRAAAWAARGRRLRASAETRLPVLTEVANRLLGGNLLDGGTRLAAQAFLAAVPLLFAVAAFAPQSVRDQLRDSLRAMFGLSGRSDVELQQILGDSADSELRETTGAVGLVVALASATSFSRAMARICERAWALPKSRTRVAVWRWVVWLLVVLLAVLLQGPLRDGFGAGLWLGVPVFFLVSTGIWMWTQYLLLVGRVPWRLLVPGAVLAAAATSALGLTARLYMPNALNRALAEYGSLGLVLTMLSWLIVVCAAITFAFTIGAVLAQEPPLSLYLATKDEVPGDAGTDGPTEETPAGNG</sequence>
<evidence type="ECO:0000256" key="2">
    <source>
        <dbReference type="ARBA" id="ARBA00022475"/>
    </source>
</evidence>
<feature type="transmembrane region" description="Helical" evidence="6">
    <location>
        <begin position="172"/>
        <end position="191"/>
    </location>
</feature>
<evidence type="ECO:0000313" key="7">
    <source>
        <dbReference type="EMBL" id="WTR74205.1"/>
    </source>
</evidence>
<evidence type="ECO:0000256" key="3">
    <source>
        <dbReference type="ARBA" id="ARBA00022692"/>
    </source>
</evidence>